<dbReference type="RefSeq" id="WP_379192608.1">
    <property type="nucleotide sequence ID" value="NZ_JBHSOW010000135.1"/>
</dbReference>
<organism evidence="2 3">
    <name type="scientific">Paenibacillus solisilvae</name>
    <dbReference type="NCBI Taxonomy" id="2486751"/>
    <lineage>
        <taxon>Bacteria</taxon>
        <taxon>Bacillati</taxon>
        <taxon>Bacillota</taxon>
        <taxon>Bacilli</taxon>
        <taxon>Bacillales</taxon>
        <taxon>Paenibacillaceae</taxon>
        <taxon>Paenibacillus</taxon>
    </lineage>
</organism>
<name>A0ABW0WBT2_9BACL</name>
<protein>
    <submittedName>
        <fullName evidence="2">ABC-three component system protein</fullName>
    </submittedName>
</protein>
<dbReference type="Pfam" id="PF20275">
    <property type="entry name" value="CTD10"/>
    <property type="match status" value="1"/>
</dbReference>
<sequence length="116" mass="13834">MDDNAAAINLNEYNIDEKIELNGLEIIKDSTIDEFKPYYAKLDRIYKQFEHEGINKRISVLRKLTSFYEKELLKNITNVERFFNIVTNVEDYILNSINLENFEEDIIEMCVRIITF</sequence>
<evidence type="ECO:0000313" key="2">
    <source>
        <dbReference type="EMBL" id="MFC5653740.1"/>
    </source>
</evidence>
<proteinExistence type="predicted"/>
<evidence type="ECO:0000259" key="1">
    <source>
        <dbReference type="Pfam" id="PF20275"/>
    </source>
</evidence>
<comment type="caution">
    <text evidence="2">The sequence shown here is derived from an EMBL/GenBank/DDBJ whole genome shotgun (WGS) entry which is preliminary data.</text>
</comment>
<dbReference type="Proteomes" id="UP001596047">
    <property type="component" value="Unassembled WGS sequence"/>
</dbReference>
<keyword evidence="3" id="KW-1185">Reference proteome</keyword>
<reference evidence="3" key="1">
    <citation type="journal article" date="2019" name="Int. J. Syst. Evol. Microbiol.">
        <title>The Global Catalogue of Microorganisms (GCM) 10K type strain sequencing project: providing services to taxonomists for standard genome sequencing and annotation.</title>
        <authorList>
            <consortium name="The Broad Institute Genomics Platform"/>
            <consortium name="The Broad Institute Genome Sequencing Center for Infectious Disease"/>
            <person name="Wu L."/>
            <person name="Ma J."/>
        </authorList>
    </citation>
    <scope>NUCLEOTIDE SEQUENCE [LARGE SCALE GENOMIC DNA]</scope>
    <source>
        <strain evidence="3">CGMCC 1.3240</strain>
    </source>
</reference>
<evidence type="ECO:0000313" key="3">
    <source>
        <dbReference type="Proteomes" id="UP001596047"/>
    </source>
</evidence>
<accession>A0ABW0WBT2</accession>
<gene>
    <name evidence="2" type="ORF">ACFPYJ_32430</name>
</gene>
<feature type="domain" description="ABC-three component systems C-terminal" evidence="1">
    <location>
        <begin position="8"/>
        <end position="115"/>
    </location>
</feature>
<dbReference type="InterPro" id="IPR046919">
    <property type="entry name" value="ABC-3C_CTD10"/>
</dbReference>
<dbReference type="EMBL" id="JBHSOW010000135">
    <property type="protein sequence ID" value="MFC5653740.1"/>
    <property type="molecule type" value="Genomic_DNA"/>
</dbReference>